<keyword evidence="3 6" id="KW-0812">Transmembrane</keyword>
<evidence type="ECO:0000256" key="1">
    <source>
        <dbReference type="ARBA" id="ARBA00004651"/>
    </source>
</evidence>
<evidence type="ECO:0000256" key="6">
    <source>
        <dbReference type="SAM" id="Phobius"/>
    </source>
</evidence>
<keyword evidence="8" id="KW-1185">Reference proteome</keyword>
<dbReference type="RefSeq" id="WP_167702880.1">
    <property type="nucleotide sequence ID" value="NZ_CP118168.1"/>
</dbReference>
<dbReference type="InterPro" id="IPR005495">
    <property type="entry name" value="LptG/LptF_permease"/>
</dbReference>
<reference evidence="7" key="1">
    <citation type="submission" date="2020-03" db="EMBL/GenBank/DDBJ databases">
        <title>Spirochaetal bacteria isolated from arthropods constitute a novel genus Entomospira genus novum within the order Spirochaetales.</title>
        <authorList>
            <person name="Grana-Miraglia L."/>
            <person name="Sikutova S."/>
            <person name="Fingerle V."/>
            <person name="Sing A."/>
            <person name="Castillo-Ramirez S."/>
            <person name="Margos G."/>
            <person name="Rudolf I."/>
        </authorList>
    </citation>
    <scope>NUCLEOTIDE SEQUENCE</scope>
    <source>
        <strain evidence="7">BR208</strain>
    </source>
</reference>
<feature type="transmembrane region" description="Helical" evidence="6">
    <location>
        <begin position="349"/>
        <end position="366"/>
    </location>
</feature>
<evidence type="ECO:0000256" key="5">
    <source>
        <dbReference type="ARBA" id="ARBA00023136"/>
    </source>
</evidence>
<organism evidence="7 8">
    <name type="scientific">Entomospira nematocerorum</name>
    <dbReference type="NCBI Taxonomy" id="2719987"/>
    <lineage>
        <taxon>Bacteria</taxon>
        <taxon>Pseudomonadati</taxon>
        <taxon>Spirochaetota</taxon>
        <taxon>Spirochaetia</taxon>
        <taxon>Spirochaetales</taxon>
        <taxon>Spirochaetaceae</taxon>
        <taxon>Entomospira</taxon>
    </lineage>
</organism>
<dbReference type="Proteomes" id="UP000752013">
    <property type="component" value="Unassembled WGS sequence"/>
</dbReference>
<comment type="caution">
    <text evidence="7">The sequence shown here is derived from an EMBL/GenBank/DDBJ whole genome shotgun (WGS) entry which is preliminary data.</text>
</comment>
<sequence length="404" mass="47856">MSQWHSKRLYRYLLVNLAFLHLVFTLLFLCVVLLSNVWYFAPEWLRLGISVKHIVVMVLFFVPGALLQATAIAVTMAFWVGYGRLQFFKEIDAMRTLGFSSYQIFRPLLHYAIFWMLVVSITAFAIYPWSMHMFKDYYTRVLTLHVSVQKHGVQKLGETIFYVSSNRNEWVISSQEDGYQRIIWAYQSGSDIINDVRILTAEEVSILLVDTKNNGKQWHWGEASEFSYPLIFDIDSQSYNPYDLLLFKELLAEAGKLWGEYQKTIERYKHRREMIQEVLSIEGLPDSERHEYELELQNLEKSPAFSVDMVSLLFVVFLRFSHITLIVGLAIFAYVLLEYHQMQRWLIPISGWIMMTALYWISFYLISFRVLRLLWHPYTLLIPITLVYLINLFIGILIWKNKRR</sequence>
<feature type="transmembrane region" description="Helical" evidence="6">
    <location>
        <begin position="12"/>
        <end position="34"/>
    </location>
</feature>
<dbReference type="GO" id="GO:0005886">
    <property type="term" value="C:plasma membrane"/>
    <property type="evidence" value="ECO:0007669"/>
    <property type="project" value="UniProtKB-SubCell"/>
</dbReference>
<proteinExistence type="predicted"/>
<keyword evidence="4 6" id="KW-1133">Transmembrane helix</keyword>
<evidence type="ECO:0000256" key="3">
    <source>
        <dbReference type="ARBA" id="ARBA00022692"/>
    </source>
</evidence>
<feature type="transmembrane region" description="Helical" evidence="6">
    <location>
        <begin position="378"/>
        <end position="399"/>
    </location>
</feature>
<gene>
    <name evidence="7" type="ORF">HCT46_00520</name>
</gene>
<dbReference type="Pfam" id="PF03739">
    <property type="entry name" value="LptF_LptG"/>
    <property type="match status" value="1"/>
</dbReference>
<dbReference type="EMBL" id="JAATLK010000001">
    <property type="protein sequence ID" value="NIZ46412.1"/>
    <property type="molecule type" value="Genomic_DNA"/>
</dbReference>
<dbReference type="AlphaFoldDB" id="A0A968KXB6"/>
<feature type="transmembrane region" description="Helical" evidence="6">
    <location>
        <begin position="312"/>
        <end position="337"/>
    </location>
</feature>
<feature type="transmembrane region" description="Helical" evidence="6">
    <location>
        <begin position="108"/>
        <end position="129"/>
    </location>
</feature>
<keyword evidence="2" id="KW-1003">Cell membrane</keyword>
<accession>A0A968KXB6</accession>
<evidence type="ECO:0000313" key="8">
    <source>
        <dbReference type="Proteomes" id="UP000752013"/>
    </source>
</evidence>
<protein>
    <submittedName>
        <fullName evidence="7">LptF/LptG family permease</fullName>
    </submittedName>
</protein>
<name>A0A968KXB6_9SPIO</name>
<evidence type="ECO:0000256" key="4">
    <source>
        <dbReference type="ARBA" id="ARBA00022989"/>
    </source>
</evidence>
<keyword evidence="5 6" id="KW-0472">Membrane</keyword>
<comment type="subcellular location">
    <subcellularLocation>
        <location evidence="1">Cell membrane</location>
        <topology evidence="1">Multi-pass membrane protein</topology>
    </subcellularLocation>
</comment>
<evidence type="ECO:0000313" key="7">
    <source>
        <dbReference type="EMBL" id="NIZ46412.1"/>
    </source>
</evidence>
<evidence type="ECO:0000256" key="2">
    <source>
        <dbReference type="ARBA" id="ARBA00022475"/>
    </source>
</evidence>
<feature type="transmembrane region" description="Helical" evidence="6">
    <location>
        <begin position="54"/>
        <end position="80"/>
    </location>
</feature>